<proteinExistence type="inferred from homology"/>
<evidence type="ECO:0000313" key="3">
    <source>
        <dbReference type="EMBL" id="BDS07656.1"/>
    </source>
</evidence>
<gene>
    <name evidence="3" type="primary">bme4</name>
    <name evidence="3" type="ORF">NT6N_26960</name>
</gene>
<accession>A0AAT9FNT6</accession>
<keyword evidence="2" id="KW-0808">Transferase</keyword>
<name>A0AAT9FNT6_9BACT</name>
<organism evidence="3">
    <name type="scientific">Oceaniferula spumae</name>
    <dbReference type="NCBI Taxonomy" id="2979115"/>
    <lineage>
        <taxon>Bacteria</taxon>
        <taxon>Pseudomonadati</taxon>
        <taxon>Verrucomicrobiota</taxon>
        <taxon>Verrucomicrobiia</taxon>
        <taxon>Verrucomicrobiales</taxon>
        <taxon>Verrucomicrobiaceae</taxon>
        <taxon>Oceaniferula</taxon>
    </lineage>
</organism>
<dbReference type="InterPro" id="IPR051159">
    <property type="entry name" value="Hexapeptide_acetyltransf"/>
</dbReference>
<dbReference type="PANTHER" id="PTHR23416">
    <property type="entry name" value="SIALIC ACID SYNTHASE-RELATED"/>
    <property type="match status" value="1"/>
</dbReference>
<dbReference type="GO" id="GO:0008374">
    <property type="term" value="F:O-acyltransferase activity"/>
    <property type="evidence" value="ECO:0007669"/>
    <property type="project" value="TreeGrafter"/>
</dbReference>
<dbReference type="AlphaFoldDB" id="A0AAT9FNT6"/>
<dbReference type="EMBL" id="AP026866">
    <property type="protein sequence ID" value="BDS07656.1"/>
    <property type="molecule type" value="Genomic_DNA"/>
</dbReference>
<sequence>MAIFGQHDASHPDALMRPMQSSRSKLRRAIWLFTWAVLCRLTPNPMHRWRCFVLRMFGAKLGQNNFIYPSARIWAPWLLETGNVATIASRVYVYNVGGVTIGHHAIVSEGAFICGATHDYQSADFPLRSYPVEIGAHVWICAQAIVLPGVTCGEGAVLGAGAVCSKDLEPWTVYAGNPAQRRSSRNVIPDLVS</sequence>
<reference evidence="3" key="1">
    <citation type="submission" date="2024-07" db="EMBL/GenBank/DDBJ databases">
        <title>Complete genome sequence of Verrucomicrobiaceae bacterium NT6N.</title>
        <authorList>
            <person name="Huang C."/>
            <person name="Takami H."/>
            <person name="Hamasaki K."/>
        </authorList>
    </citation>
    <scope>NUCLEOTIDE SEQUENCE</scope>
    <source>
        <strain evidence="3">NT6N</strain>
    </source>
</reference>
<dbReference type="InterPro" id="IPR011004">
    <property type="entry name" value="Trimer_LpxA-like_sf"/>
</dbReference>
<comment type="similarity">
    <text evidence="1">Belongs to the transferase hexapeptide repeat family.</text>
</comment>
<protein>
    <submittedName>
        <fullName evidence="3">Acetyltransferase</fullName>
    </submittedName>
</protein>
<dbReference type="SUPFAM" id="SSF51161">
    <property type="entry name" value="Trimeric LpxA-like enzymes"/>
    <property type="match status" value="1"/>
</dbReference>
<dbReference type="KEGG" id="osu:NT6N_26960"/>
<dbReference type="PANTHER" id="PTHR23416:SF23">
    <property type="entry name" value="ACETYLTRANSFERASE C18B11.09C-RELATED"/>
    <property type="match status" value="1"/>
</dbReference>
<dbReference type="GO" id="GO:0005829">
    <property type="term" value="C:cytosol"/>
    <property type="evidence" value="ECO:0007669"/>
    <property type="project" value="TreeGrafter"/>
</dbReference>
<evidence type="ECO:0000256" key="2">
    <source>
        <dbReference type="ARBA" id="ARBA00022679"/>
    </source>
</evidence>
<dbReference type="Gene3D" id="2.160.10.10">
    <property type="entry name" value="Hexapeptide repeat proteins"/>
    <property type="match status" value="1"/>
</dbReference>
<evidence type="ECO:0000256" key="1">
    <source>
        <dbReference type="ARBA" id="ARBA00007274"/>
    </source>
</evidence>